<reference evidence="2 3" key="1">
    <citation type="submission" date="2019-02" db="EMBL/GenBank/DDBJ databases">
        <title>Deep-cultivation of Planctomycetes and their phenomic and genomic characterization uncovers novel biology.</title>
        <authorList>
            <person name="Wiegand S."/>
            <person name="Jogler M."/>
            <person name="Boedeker C."/>
            <person name="Pinto D."/>
            <person name="Vollmers J."/>
            <person name="Rivas-Marin E."/>
            <person name="Kohn T."/>
            <person name="Peeters S.H."/>
            <person name="Heuer A."/>
            <person name="Rast P."/>
            <person name="Oberbeckmann S."/>
            <person name="Bunk B."/>
            <person name="Jeske O."/>
            <person name="Meyerdierks A."/>
            <person name="Storesund J.E."/>
            <person name="Kallscheuer N."/>
            <person name="Luecker S."/>
            <person name="Lage O.M."/>
            <person name="Pohl T."/>
            <person name="Merkel B.J."/>
            <person name="Hornburger P."/>
            <person name="Mueller R.-W."/>
            <person name="Bruemmer F."/>
            <person name="Labrenz M."/>
            <person name="Spormann A.M."/>
            <person name="Op Den Camp H."/>
            <person name="Overmann J."/>
            <person name="Amann R."/>
            <person name="Jetten M.S.M."/>
            <person name="Mascher T."/>
            <person name="Medema M.H."/>
            <person name="Devos D.P."/>
            <person name="Kaster A.-K."/>
            <person name="Ovreas L."/>
            <person name="Rohde M."/>
            <person name="Galperin M.Y."/>
            <person name="Jogler C."/>
        </authorList>
    </citation>
    <scope>NUCLEOTIDE SEQUENCE [LARGE SCALE GENOMIC DNA]</scope>
    <source>
        <strain evidence="2 3">Poly51</strain>
    </source>
</reference>
<dbReference type="RefSeq" id="WP_146459507.1">
    <property type="nucleotide sequence ID" value="NZ_SJPW01000005.1"/>
</dbReference>
<keyword evidence="3" id="KW-1185">Reference proteome</keyword>
<dbReference type="InterPro" id="IPR029032">
    <property type="entry name" value="AhpD-like"/>
</dbReference>
<feature type="domain" description="Carboxymuconolactone decarboxylase-like" evidence="1">
    <location>
        <begin position="85"/>
        <end position="151"/>
    </location>
</feature>
<evidence type="ECO:0000259" key="1">
    <source>
        <dbReference type="Pfam" id="PF02627"/>
    </source>
</evidence>
<name>A0A5C6ER06_9BACT</name>
<dbReference type="AlphaFoldDB" id="A0A5C6ER06"/>
<comment type="caution">
    <text evidence="2">The sequence shown here is derived from an EMBL/GenBank/DDBJ whole genome shotgun (WGS) entry which is preliminary data.</text>
</comment>
<dbReference type="GO" id="GO:0051920">
    <property type="term" value="F:peroxiredoxin activity"/>
    <property type="evidence" value="ECO:0007669"/>
    <property type="project" value="InterPro"/>
</dbReference>
<protein>
    <submittedName>
        <fullName evidence="2">Carboxymuconolactone decarboxylase family protein</fullName>
    </submittedName>
</protein>
<dbReference type="InterPro" id="IPR003779">
    <property type="entry name" value="CMD-like"/>
</dbReference>
<dbReference type="Gene3D" id="1.20.1290.10">
    <property type="entry name" value="AhpD-like"/>
    <property type="match status" value="1"/>
</dbReference>
<dbReference type="PANTHER" id="PTHR35446:SF2">
    <property type="entry name" value="CARBOXYMUCONOLACTONE DECARBOXYLASE-LIKE DOMAIN-CONTAINING PROTEIN"/>
    <property type="match status" value="1"/>
</dbReference>
<evidence type="ECO:0000313" key="3">
    <source>
        <dbReference type="Proteomes" id="UP000318288"/>
    </source>
</evidence>
<dbReference type="Proteomes" id="UP000318288">
    <property type="component" value="Unassembled WGS sequence"/>
</dbReference>
<dbReference type="EMBL" id="SJPW01000005">
    <property type="protein sequence ID" value="TWU50824.1"/>
    <property type="molecule type" value="Genomic_DNA"/>
</dbReference>
<dbReference type="Pfam" id="PF02627">
    <property type="entry name" value="CMD"/>
    <property type="match status" value="1"/>
</dbReference>
<dbReference type="SUPFAM" id="SSF69118">
    <property type="entry name" value="AhpD-like"/>
    <property type="match status" value="1"/>
</dbReference>
<proteinExistence type="predicted"/>
<dbReference type="OrthoDB" id="248684at2"/>
<dbReference type="PANTHER" id="PTHR35446">
    <property type="entry name" value="SI:CH211-175M2.5"/>
    <property type="match status" value="1"/>
</dbReference>
<organism evidence="2 3">
    <name type="scientific">Rubripirellula tenax</name>
    <dbReference type="NCBI Taxonomy" id="2528015"/>
    <lineage>
        <taxon>Bacteria</taxon>
        <taxon>Pseudomonadati</taxon>
        <taxon>Planctomycetota</taxon>
        <taxon>Planctomycetia</taxon>
        <taxon>Pirellulales</taxon>
        <taxon>Pirellulaceae</taxon>
        <taxon>Rubripirellula</taxon>
    </lineage>
</organism>
<gene>
    <name evidence="2" type="ORF">Poly51_41170</name>
</gene>
<evidence type="ECO:0000313" key="2">
    <source>
        <dbReference type="EMBL" id="TWU50824.1"/>
    </source>
</evidence>
<accession>A0A5C6ER06</accession>
<sequence>MESGLKPLSDEEAKECKLLFDLMRGHLGFVPNSTRTMARQPAILCSFTLLVGNILGQAKDAPTPWWLGLRLVVRNVVWTIRNLKSPDRLPLALKNLVAHVTSGAAGCRYCQAHTIGEARDQGVPIEKLEAVWEFQQSELFDESEKAALRFALAAGSAPNAVTPQHFRDLREHYSEKQIVELGAVVALFGFLNRWNDSFATELESESAEFAQKHLAPSGWTIGKHSV</sequence>